<dbReference type="Proteomes" id="UP001166291">
    <property type="component" value="Unassembled WGS sequence"/>
</dbReference>
<feature type="transmembrane region" description="Helical" evidence="1">
    <location>
        <begin position="53"/>
        <end position="72"/>
    </location>
</feature>
<comment type="caution">
    <text evidence="2">The sequence shown here is derived from an EMBL/GenBank/DDBJ whole genome shotgun (WGS) entry which is preliminary data.</text>
</comment>
<dbReference type="RefSeq" id="WP_219042790.1">
    <property type="nucleotide sequence ID" value="NZ_JAHWDQ010000001.1"/>
</dbReference>
<organism evidence="2 3">
    <name type="scientific">Zhongshania aquimaris</name>
    <dbReference type="NCBI Taxonomy" id="2857107"/>
    <lineage>
        <taxon>Bacteria</taxon>
        <taxon>Pseudomonadati</taxon>
        <taxon>Pseudomonadota</taxon>
        <taxon>Gammaproteobacteria</taxon>
        <taxon>Cellvibrionales</taxon>
        <taxon>Spongiibacteraceae</taxon>
        <taxon>Zhongshania</taxon>
    </lineage>
</organism>
<feature type="transmembrane region" description="Helical" evidence="1">
    <location>
        <begin position="125"/>
        <end position="145"/>
    </location>
</feature>
<evidence type="ECO:0000313" key="2">
    <source>
        <dbReference type="EMBL" id="MBW2940606.1"/>
    </source>
</evidence>
<name>A0ABS6VQK8_9GAMM</name>
<gene>
    <name evidence="2" type="ORF">KXJ70_07465</name>
</gene>
<evidence type="ECO:0000256" key="1">
    <source>
        <dbReference type="SAM" id="Phobius"/>
    </source>
</evidence>
<dbReference type="EMBL" id="JAHWDQ010000001">
    <property type="protein sequence ID" value="MBW2940606.1"/>
    <property type="molecule type" value="Genomic_DNA"/>
</dbReference>
<keyword evidence="3" id="KW-1185">Reference proteome</keyword>
<evidence type="ECO:0000313" key="3">
    <source>
        <dbReference type="Proteomes" id="UP001166291"/>
    </source>
</evidence>
<protein>
    <submittedName>
        <fullName evidence="2">DUF2834 domain-containing protein</fullName>
    </submittedName>
</protein>
<proteinExistence type="predicted"/>
<keyword evidence="1" id="KW-0472">Membrane</keyword>
<keyword evidence="1" id="KW-0812">Transmembrane</keyword>
<feature type="transmembrane region" description="Helical" evidence="1">
    <location>
        <begin position="7"/>
        <end position="27"/>
    </location>
</feature>
<dbReference type="Pfam" id="PF11196">
    <property type="entry name" value="DUF2834"/>
    <property type="match status" value="1"/>
</dbReference>
<keyword evidence="1" id="KW-1133">Transmembrane helix</keyword>
<reference evidence="2" key="1">
    <citation type="submission" date="2021-07" db="EMBL/GenBank/DDBJ databases">
        <title>Zhongshania sp. CAU 1632 isolated from seawater.</title>
        <authorList>
            <person name="Kim W."/>
        </authorList>
    </citation>
    <scope>NUCLEOTIDE SEQUENCE</scope>
    <source>
        <strain evidence="2">CAU 1632</strain>
    </source>
</reference>
<feature type="transmembrane region" description="Helical" evidence="1">
    <location>
        <begin position="84"/>
        <end position="105"/>
    </location>
</feature>
<accession>A0ABS6VQK8</accession>
<sequence length="146" mass="16245">MEVKTKLLVSLYVVIALLALLTTWIHLPAYLGNGIVEANIQFWKDALFNANPAGKFLVIDILFLAFTCNVWMIVEGRRLGVKYIYAYVVGGVLIAISVAFPLFMAARELKRASYESPLELYKIKAIDVLALFCLFLVAVFAAIAIL</sequence>
<dbReference type="InterPro" id="IPR021362">
    <property type="entry name" value="DUF2834"/>
</dbReference>